<dbReference type="Gene3D" id="1.20.120.1080">
    <property type="match status" value="1"/>
</dbReference>
<dbReference type="InterPro" id="IPR027417">
    <property type="entry name" value="P-loop_NTPase"/>
</dbReference>
<accession>H9UMA6</accession>
<dbReference type="SUPFAM" id="SSF52540">
    <property type="entry name" value="P-loop containing nucleoside triphosphate hydrolases"/>
    <property type="match status" value="1"/>
</dbReference>
<dbReference type="CDD" id="cd18791">
    <property type="entry name" value="SF2_C_RHA"/>
    <property type="match status" value="1"/>
</dbReference>
<evidence type="ECO:0000313" key="9">
    <source>
        <dbReference type="Proteomes" id="UP000007383"/>
    </source>
</evidence>
<dbReference type="GO" id="GO:0003676">
    <property type="term" value="F:nucleic acid binding"/>
    <property type="evidence" value="ECO:0007669"/>
    <property type="project" value="InterPro"/>
</dbReference>
<feature type="compositionally biased region" description="Low complexity" evidence="5">
    <location>
        <begin position="724"/>
        <end position="735"/>
    </location>
</feature>
<keyword evidence="3 8" id="KW-0347">Helicase</keyword>
<dbReference type="InterPro" id="IPR001650">
    <property type="entry name" value="Helicase_C-like"/>
</dbReference>
<dbReference type="GO" id="GO:0005524">
    <property type="term" value="F:ATP binding"/>
    <property type="evidence" value="ECO:0007669"/>
    <property type="project" value="UniProtKB-KW"/>
</dbReference>
<evidence type="ECO:0000256" key="3">
    <source>
        <dbReference type="ARBA" id="ARBA00022806"/>
    </source>
</evidence>
<evidence type="ECO:0000256" key="4">
    <source>
        <dbReference type="ARBA" id="ARBA00022840"/>
    </source>
</evidence>
<feature type="compositionally biased region" description="Gly residues" evidence="5">
    <location>
        <begin position="708"/>
        <end position="723"/>
    </location>
</feature>
<gene>
    <name evidence="8" type="ordered locus">Spiaf_2623</name>
</gene>
<dbReference type="SMART" id="SM00487">
    <property type="entry name" value="DEXDc"/>
    <property type="match status" value="1"/>
</dbReference>
<dbReference type="InterPro" id="IPR011545">
    <property type="entry name" value="DEAD/DEAH_box_helicase_dom"/>
</dbReference>
<evidence type="ECO:0000259" key="6">
    <source>
        <dbReference type="PROSITE" id="PS51192"/>
    </source>
</evidence>
<dbReference type="SMART" id="SM00490">
    <property type="entry name" value="HELICc"/>
    <property type="match status" value="1"/>
</dbReference>
<dbReference type="OrthoDB" id="9808833at2"/>
<organism evidence="8 9">
    <name type="scientific">Spirochaeta africana (strain ATCC 700263 / DSM 8902 / Z-7692)</name>
    <dbReference type="NCBI Taxonomy" id="889378"/>
    <lineage>
        <taxon>Bacteria</taxon>
        <taxon>Pseudomonadati</taxon>
        <taxon>Spirochaetota</taxon>
        <taxon>Spirochaetia</taxon>
        <taxon>Spirochaetales</taxon>
        <taxon>Spirochaetaceae</taxon>
        <taxon>Spirochaeta</taxon>
    </lineage>
</organism>
<name>H9UMA6_SPIAZ</name>
<dbReference type="InterPro" id="IPR048333">
    <property type="entry name" value="HA2_WH"/>
</dbReference>
<dbReference type="SMART" id="SM00847">
    <property type="entry name" value="HA2"/>
    <property type="match status" value="1"/>
</dbReference>
<dbReference type="Pfam" id="PF08482">
    <property type="entry name" value="HrpB_C"/>
    <property type="match status" value="1"/>
</dbReference>
<keyword evidence="4" id="KW-0067">ATP-binding</keyword>
<evidence type="ECO:0000256" key="5">
    <source>
        <dbReference type="SAM" id="MobiDB-lite"/>
    </source>
</evidence>
<sequence length="904" mass="97264">MTRLPPYPVAAVRDELLETLPHYPVTVLQAPPGSGKSTLIPLYLAERGLPAVDGKPGKILVLQPRRAAVRAVAERLRSLAEGRWRIGWLTRDERDLPRDPHILVMTEGIFVRRLIDDPEAADTAIVILDEYHERSQQVDLSLVLARQAQGVFAPHLRLLVMSATLETSWFAAQGAPVLRAEQSLYEVTEGYAPPRPGERVAAHAARVVRQELAAGSQPAPTAWPAPGMLVFLPGEGEIRQCCRLLSEQLPAGVEVLPLYGRQSPAEQRRALEPPAPGQVRIVVATNVAETSLTIPGIGCVVDSGLRRRRIQDAARGIGRMVTDRISMASAVQRAGRAGRLGPGRVVRLWPETEQLAAFDPPEIVAGDTDWLLLQLAVWGDARPEGYDWPDPPPPERAAAARRSLQGLGALDAAGRITPLGQALQQLPVDVRLGAMVLRAAAAEQRTSGDKPRGADGVLARAAWLAALVEEGDPLSREAAGQYGADLLARYRLCEQSAARAADDGSLGLRRGAAPRVSRESERLRRAVERLDPAVLRLVDSGDPDDAGVAESPGMLLAAAFPDRVGRRTAYGGWRLAGGGEFSLRAGENGFGPQWLVAVEVQRGARGGVINLAAGLSDDEAAALIRRRAESGERAYLEDGQVRARRVEMLGAIELEQTPLRVSDLADPAATISALVRESGQQLPGWSRGARELQARILFLRGRQGGGAGCTGGAGAASGGGEASGAGPAAGQPQSADLRAPASGDPVWPDVSDAALAAVADEWLPGFLPRRPGGDCLQRLDMRAVLLSLLPWELQGRLDELAPESVLLPSGSRQRLRYEGDRCVLSARIQQLFGMMQGPRAGGEPVEIELLSPARRPVQITRDLASFWRSTYAEVRKELRGRYPKHYWPEDPSQAEPTDRVRPRG</sequence>
<dbReference type="Gene3D" id="3.40.50.300">
    <property type="entry name" value="P-loop containing nucleotide triphosphate hydrolases"/>
    <property type="match status" value="2"/>
</dbReference>
<dbReference type="PANTHER" id="PTHR43519:SF1">
    <property type="entry name" value="ATP-DEPENDENT RNA HELICASE HRPB"/>
    <property type="match status" value="1"/>
</dbReference>
<reference evidence="9" key="1">
    <citation type="journal article" date="2013" name="Stand. Genomic Sci.">
        <title>Complete genome sequence of the halophilic bacterium Spirochaeta africana type strain (Z-7692(T)) from the alkaline Lake Magadi in the East African Rift.</title>
        <authorList>
            <person name="Liolos K."/>
            <person name="Abt B."/>
            <person name="Scheuner C."/>
            <person name="Teshima H."/>
            <person name="Held B."/>
            <person name="Lapidus A."/>
            <person name="Nolan M."/>
            <person name="Lucas S."/>
            <person name="Deshpande S."/>
            <person name="Cheng J.F."/>
            <person name="Tapia R."/>
            <person name="Goodwin L.A."/>
            <person name="Pitluck S."/>
            <person name="Pagani I."/>
            <person name="Ivanova N."/>
            <person name="Mavromatis K."/>
            <person name="Mikhailova N."/>
            <person name="Huntemann M."/>
            <person name="Pati A."/>
            <person name="Chen A."/>
            <person name="Palaniappan K."/>
            <person name="Land M."/>
            <person name="Rohde M."/>
            <person name="Tindall B.J."/>
            <person name="Detter J.C."/>
            <person name="Goker M."/>
            <person name="Bristow J."/>
            <person name="Eisen J.A."/>
            <person name="Markowitz V."/>
            <person name="Hugenholtz P."/>
            <person name="Woyke T."/>
            <person name="Klenk H.P."/>
            <person name="Kyrpides N.C."/>
        </authorList>
    </citation>
    <scope>NUCLEOTIDE SEQUENCE</scope>
    <source>
        <strain evidence="9">ATCC 700263 / DSM 8902 / Z-7692</strain>
    </source>
</reference>
<feature type="region of interest" description="Disordered" evidence="5">
    <location>
        <begin position="708"/>
        <end position="744"/>
    </location>
</feature>
<dbReference type="InterPro" id="IPR007502">
    <property type="entry name" value="Helicase-assoc_dom"/>
</dbReference>
<evidence type="ECO:0000256" key="2">
    <source>
        <dbReference type="ARBA" id="ARBA00022801"/>
    </source>
</evidence>
<dbReference type="GO" id="GO:0004386">
    <property type="term" value="F:helicase activity"/>
    <property type="evidence" value="ECO:0007669"/>
    <property type="project" value="UniProtKB-KW"/>
</dbReference>
<dbReference type="Pfam" id="PF00270">
    <property type="entry name" value="DEAD"/>
    <property type="match status" value="1"/>
</dbReference>
<dbReference type="Pfam" id="PF04408">
    <property type="entry name" value="WHD_HA2"/>
    <property type="match status" value="1"/>
</dbReference>
<dbReference type="PROSITE" id="PS51192">
    <property type="entry name" value="HELICASE_ATP_BIND_1"/>
    <property type="match status" value="1"/>
</dbReference>
<dbReference type="GO" id="GO:0016787">
    <property type="term" value="F:hydrolase activity"/>
    <property type="evidence" value="ECO:0007669"/>
    <property type="project" value="UniProtKB-KW"/>
</dbReference>
<evidence type="ECO:0000313" key="8">
    <source>
        <dbReference type="EMBL" id="AFG38649.1"/>
    </source>
</evidence>
<dbReference type="InterPro" id="IPR013689">
    <property type="entry name" value="RNA_helicase_ATP-dep_HrpB_C"/>
</dbReference>
<dbReference type="Proteomes" id="UP000007383">
    <property type="component" value="Chromosome"/>
</dbReference>
<dbReference type="RefSeq" id="WP_014456631.1">
    <property type="nucleotide sequence ID" value="NC_017098.1"/>
</dbReference>
<keyword evidence="1" id="KW-0547">Nucleotide-binding</keyword>
<dbReference type="EMBL" id="CP003282">
    <property type="protein sequence ID" value="AFG38649.1"/>
    <property type="molecule type" value="Genomic_DNA"/>
</dbReference>
<dbReference type="InterPro" id="IPR014001">
    <property type="entry name" value="Helicase_ATP-bd"/>
</dbReference>
<dbReference type="eggNOG" id="COG1643">
    <property type="taxonomic scope" value="Bacteria"/>
</dbReference>
<dbReference type="Pfam" id="PF00271">
    <property type="entry name" value="Helicase_C"/>
    <property type="match status" value="1"/>
</dbReference>
<dbReference type="HOGENOM" id="CLU_001832_5_6_12"/>
<feature type="domain" description="Helicase ATP-binding" evidence="6">
    <location>
        <begin position="17"/>
        <end position="183"/>
    </location>
</feature>
<dbReference type="PATRIC" id="fig|889378.3.peg.2596"/>
<dbReference type="KEGG" id="sfc:Spiaf_2623"/>
<keyword evidence="9" id="KW-1185">Reference proteome</keyword>
<dbReference type="STRING" id="889378.Spiaf_2623"/>
<proteinExistence type="predicted"/>
<evidence type="ECO:0000256" key="1">
    <source>
        <dbReference type="ARBA" id="ARBA00022741"/>
    </source>
</evidence>
<keyword evidence="2" id="KW-0378">Hydrolase</keyword>
<dbReference type="PROSITE" id="PS51194">
    <property type="entry name" value="HELICASE_CTER"/>
    <property type="match status" value="1"/>
</dbReference>
<evidence type="ECO:0000259" key="7">
    <source>
        <dbReference type="PROSITE" id="PS51194"/>
    </source>
</evidence>
<dbReference type="AlphaFoldDB" id="H9UMA6"/>
<feature type="region of interest" description="Disordered" evidence="5">
    <location>
        <begin position="885"/>
        <end position="904"/>
    </location>
</feature>
<feature type="domain" description="Helicase C-terminal" evidence="7">
    <location>
        <begin position="207"/>
        <end position="379"/>
    </location>
</feature>
<protein>
    <submittedName>
        <fullName evidence="8">HrpA-like helicase</fullName>
    </submittedName>
</protein>
<dbReference type="PANTHER" id="PTHR43519">
    <property type="entry name" value="ATP-DEPENDENT RNA HELICASE HRPB"/>
    <property type="match status" value="1"/>
</dbReference>